<proteinExistence type="inferred from homology"/>
<dbReference type="InterPro" id="IPR029044">
    <property type="entry name" value="Nucleotide-diphossugar_trans"/>
</dbReference>
<dbReference type="RefSeq" id="XP_033605702.1">
    <property type="nucleotide sequence ID" value="XM_033746332.1"/>
</dbReference>
<evidence type="ECO:0000313" key="6">
    <source>
        <dbReference type="Proteomes" id="UP000799437"/>
    </source>
</evidence>
<feature type="transmembrane region" description="Helical" evidence="4">
    <location>
        <begin position="12"/>
        <end position="31"/>
    </location>
</feature>
<dbReference type="Gene3D" id="3.90.550.10">
    <property type="entry name" value="Spore Coat Polysaccharide Biosynthesis Protein SpsA, Chain A"/>
    <property type="match status" value="1"/>
</dbReference>
<dbReference type="AlphaFoldDB" id="A0A6A6WM23"/>
<dbReference type="Proteomes" id="UP000799437">
    <property type="component" value="Unassembled WGS sequence"/>
</dbReference>
<evidence type="ECO:0008006" key="7">
    <source>
        <dbReference type="Google" id="ProtNLM"/>
    </source>
</evidence>
<evidence type="ECO:0000256" key="1">
    <source>
        <dbReference type="ARBA" id="ARBA00005664"/>
    </source>
</evidence>
<evidence type="ECO:0000256" key="2">
    <source>
        <dbReference type="ARBA" id="ARBA00022676"/>
    </source>
</evidence>
<gene>
    <name evidence="5" type="ORF">EJ05DRAFT_496081</name>
</gene>
<reference evidence="5" key="1">
    <citation type="journal article" date="2020" name="Stud. Mycol.">
        <title>101 Dothideomycetes genomes: a test case for predicting lifestyles and emergence of pathogens.</title>
        <authorList>
            <person name="Haridas S."/>
            <person name="Albert R."/>
            <person name="Binder M."/>
            <person name="Bloem J."/>
            <person name="Labutti K."/>
            <person name="Salamov A."/>
            <person name="Andreopoulos B."/>
            <person name="Baker S."/>
            <person name="Barry K."/>
            <person name="Bills G."/>
            <person name="Bluhm B."/>
            <person name="Cannon C."/>
            <person name="Castanera R."/>
            <person name="Culley D."/>
            <person name="Daum C."/>
            <person name="Ezra D."/>
            <person name="Gonzalez J."/>
            <person name="Henrissat B."/>
            <person name="Kuo A."/>
            <person name="Liang C."/>
            <person name="Lipzen A."/>
            <person name="Lutzoni F."/>
            <person name="Magnuson J."/>
            <person name="Mondo S."/>
            <person name="Nolan M."/>
            <person name="Ohm R."/>
            <person name="Pangilinan J."/>
            <person name="Park H.-J."/>
            <person name="Ramirez L."/>
            <person name="Alfaro M."/>
            <person name="Sun H."/>
            <person name="Tritt A."/>
            <person name="Yoshinaga Y."/>
            <person name="Zwiers L.-H."/>
            <person name="Turgeon B."/>
            <person name="Goodwin S."/>
            <person name="Spatafora J."/>
            <person name="Crous P."/>
            <person name="Grigoriev I."/>
        </authorList>
    </citation>
    <scope>NUCLEOTIDE SEQUENCE</scope>
    <source>
        <strain evidence="5">CBS 121739</strain>
    </source>
</reference>
<name>A0A6A6WM23_9PEZI</name>
<dbReference type="OrthoDB" id="3763672at2759"/>
<accession>A0A6A6WM23</accession>
<dbReference type="EMBL" id="ML996565">
    <property type="protein sequence ID" value="KAF2763251.1"/>
    <property type="molecule type" value="Genomic_DNA"/>
</dbReference>
<dbReference type="PANTHER" id="PTHR31306">
    <property type="entry name" value="ALPHA-1,6-MANNOSYLTRANSFERASE MNN11-RELATED"/>
    <property type="match status" value="1"/>
</dbReference>
<organism evidence="5 6">
    <name type="scientific">Pseudovirgaria hyperparasitica</name>
    <dbReference type="NCBI Taxonomy" id="470096"/>
    <lineage>
        <taxon>Eukaryota</taxon>
        <taxon>Fungi</taxon>
        <taxon>Dikarya</taxon>
        <taxon>Ascomycota</taxon>
        <taxon>Pezizomycotina</taxon>
        <taxon>Dothideomycetes</taxon>
        <taxon>Dothideomycetes incertae sedis</taxon>
        <taxon>Acrospermales</taxon>
        <taxon>Acrospermaceae</taxon>
        <taxon>Pseudovirgaria</taxon>
    </lineage>
</organism>
<sequence length="365" mass="41369">MRHLTSIPIPRVAAWLLVFGTCLLVFTFSQLPTHLVQRSFHLVTFSVDGPGSVNSVPQSTHNVLDILRALYQSSVVDIDASSFIDLSGERHNLSTSEPLRFTSRLGKRLLILDVDTRPLDGEGQVFSTDAPRWDNLHYLSAGILSHQLFALIHGYDYRFIRAKSWEGHYGTWGKIAATASMLSSYDWIVTLDADVAFVHPHLPLEWLFNYWNITEATALATALDPAAGANFDSKHRVLPNTGFMITQPAAPHAKDIYDAWSECTKGERYPGCEKWKLQYFHEQSALGEFIRYEFGENIKELPCRDANGCPEVNIPECTGQFLRHYWSLKHMAKEQFASTLMQGVMPHLWDQWKVNVEVMDNLTVA</sequence>
<keyword evidence="3" id="KW-0808">Transferase</keyword>
<protein>
    <recommendedName>
        <fullName evidence="7">Nucleotide-diphospho-sugar transferase domain-containing protein</fullName>
    </recommendedName>
</protein>
<dbReference type="GeneID" id="54487386"/>
<dbReference type="GO" id="GO:0006487">
    <property type="term" value="P:protein N-linked glycosylation"/>
    <property type="evidence" value="ECO:0007669"/>
    <property type="project" value="TreeGrafter"/>
</dbReference>
<dbReference type="GO" id="GO:0016757">
    <property type="term" value="F:glycosyltransferase activity"/>
    <property type="evidence" value="ECO:0007669"/>
    <property type="project" value="UniProtKB-KW"/>
</dbReference>
<evidence type="ECO:0000256" key="4">
    <source>
        <dbReference type="SAM" id="Phobius"/>
    </source>
</evidence>
<keyword evidence="6" id="KW-1185">Reference proteome</keyword>
<keyword evidence="4" id="KW-0812">Transmembrane</keyword>
<dbReference type="SUPFAM" id="SSF53448">
    <property type="entry name" value="Nucleotide-diphospho-sugar transferases"/>
    <property type="match status" value="1"/>
</dbReference>
<keyword evidence="4" id="KW-1133">Transmembrane helix</keyword>
<comment type="similarity">
    <text evidence="1">Belongs to the glycosyltransferase 34 family.</text>
</comment>
<evidence type="ECO:0000313" key="5">
    <source>
        <dbReference type="EMBL" id="KAF2763251.1"/>
    </source>
</evidence>
<evidence type="ECO:0000256" key="3">
    <source>
        <dbReference type="ARBA" id="ARBA00022679"/>
    </source>
</evidence>
<dbReference type="GO" id="GO:0000139">
    <property type="term" value="C:Golgi membrane"/>
    <property type="evidence" value="ECO:0007669"/>
    <property type="project" value="TreeGrafter"/>
</dbReference>
<dbReference type="PANTHER" id="PTHR31306:SF3">
    <property type="entry name" value="NUCLEOTIDE-DIPHOSPHO-SUGAR TRANSFERASE DOMAIN-CONTAINING PROTEIN"/>
    <property type="match status" value="1"/>
</dbReference>
<keyword evidence="4" id="KW-0472">Membrane</keyword>
<keyword evidence="2" id="KW-0328">Glycosyltransferase</keyword>
<dbReference type="InterPro" id="IPR008630">
    <property type="entry name" value="Glyco_trans_34"/>
</dbReference>